<comment type="caution">
    <text evidence="1">The sequence shown here is derived from an EMBL/GenBank/DDBJ whole genome shotgun (WGS) entry which is preliminary data.</text>
</comment>
<dbReference type="EMBL" id="NUDP01000117">
    <property type="protein sequence ID" value="PEM65280.1"/>
    <property type="molecule type" value="Genomic_DNA"/>
</dbReference>
<dbReference type="RefSeq" id="WP_098129047.1">
    <property type="nucleotide sequence ID" value="NZ_NUDP01000117.1"/>
</dbReference>
<accession>A0A2A8BYS7</accession>
<evidence type="ECO:0000313" key="2">
    <source>
        <dbReference type="Proteomes" id="UP000219775"/>
    </source>
</evidence>
<organism evidence="1 2">
    <name type="scientific">Bacillus pseudomycoides</name>
    <dbReference type="NCBI Taxonomy" id="64104"/>
    <lineage>
        <taxon>Bacteria</taxon>
        <taxon>Bacillati</taxon>
        <taxon>Bacillota</taxon>
        <taxon>Bacilli</taxon>
        <taxon>Bacillales</taxon>
        <taxon>Bacillaceae</taxon>
        <taxon>Bacillus</taxon>
        <taxon>Bacillus cereus group</taxon>
    </lineage>
</organism>
<proteinExistence type="predicted"/>
<name>A0A2A8BYS7_9BACI</name>
<evidence type="ECO:0008006" key="3">
    <source>
        <dbReference type="Google" id="ProtNLM"/>
    </source>
</evidence>
<evidence type="ECO:0000313" key="1">
    <source>
        <dbReference type="EMBL" id="PEM65280.1"/>
    </source>
</evidence>
<protein>
    <recommendedName>
        <fullName evidence="3">KOW domain-containing protein</fullName>
    </recommendedName>
</protein>
<dbReference type="Proteomes" id="UP000219775">
    <property type="component" value="Unassembled WGS sequence"/>
</dbReference>
<reference evidence="1 2" key="1">
    <citation type="submission" date="2017-09" db="EMBL/GenBank/DDBJ databases">
        <title>Large-scale bioinformatics analysis of Bacillus genomes uncovers conserved roles of natural products in bacterial physiology.</title>
        <authorList>
            <consortium name="Agbiome Team Llc"/>
            <person name="Bleich R.M."/>
            <person name="Grubbs K.J."/>
            <person name="Santa Maria K.C."/>
            <person name="Allen S.E."/>
            <person name="Farag S."/>
            <person name="Shank E.A."/>
            <person name="Bowers A."/>
        </authorList>
    </citation>
    <scope>NUCLEOTIDE SEQUENCE [LARGE SCALE GENOMIC DNA]</scope>
    <source>
        <strain evidence="1 2">AFS009893</strain>
    </source>
</reference>
<sequence length="65" mass="7300">MKKKTDLFGKPVEITGGLFKGHRGLVLEGYNSGVEMLYITEIDALDLQTIIQEKFVSPINKDFVN</sequence>
<dbReference type="AlphaFoldDB" id="A0A2A8BYS7"/>
<gene>
    <name evidence="1" type="ORF">CN613_25380</name>
</gene>